<gene>
    <name evidence="4" type="ORF">GCM10008957_20780</name>
</gene>
<sequence length="302" mass="32627">MHTAAMPGQFLNVGDTHLFAEVRGSSALPPLIVLHGGPGLDHHEFADFLDPLTDTVRLVLLDMRAQGESDRDAPESTWTLAQMADDVQAAARALGAPHYAVLGHSYGAFVALQQAVNAEETRQGLVASIVCCGVPSSHFLDGVPAALEQFGPPQLREQIRASWAGEADVTTEADFARLMEEQMPWHFADPLDPRIADYTRRSAGRYAPDVLRRFASAGYGGIEVEKELGNVGTPMLVLAGRHDRTCPPEASEVTAAGVPGAQLHVFENSGHMPFVEQPDEFLMVVRGFLQRMLPGAAWPEDA</sequence>
<proteinExistence type="inferred from homology"/>
<keyword evidence="5" id="KW-1185">Reference proteome</keyword>
<dbReference type="Proteomes" id="UP000603865">
    <property type="component" value="Unassembled WGS sequence"/>
</dbReference>
<accession>A0A918F7K9</accession>
<keyword evidence="2" id="KW-0378">Hydrolase</keyword>
<evidence type="ECO:0000256" key="2">
    <source>
        <dbReference type="ARBA" id="ARBA00022801"/>
    </source>
</evidence>
<feature type="domain" description="AB hydrolase-1" evidence="3">
    <location>
        <begin position="29"/>
        <end position="277"/>
    </location>
</feature>
<evidence type="ECO:0000313" key="5">
    <source>
        <dbReference type="Proteomes" id="UP000603865"/>
    </source>
</evidence>
<dbReference type="AlphaFoldDB" id="A0A918F7K9"/>
<evidence type="ECO:0000259" key="3">
    <source>
        <dbReference type="Pfam" id="PF00561"/>
    </source>
</evidence>
<dbReference type="InterPro" id="IPR029058">
    <property type="entry name" value="AB_hydrolase_fold"/>
</dbReference>
<evidence type="ECO:0000313" key="4">
    <source>
        <dbReference type="EMBL" id="GGR07916.1"/>
    </source>
</evidence>
<dbReference type="PANTHER" id="PTHR43798:SF31">
    <property type="entry name" value="AB HYDROLASE SUPERFAMILY PROTEIN YCLE"/>
    <property type="match status" value="1"/>
</dbReference>
<dbReference type="GO" id="GO:0016020">
    <property type="term" value="C:membrane"/>
    <property type="evidence" value="ECO:0007669"/>
    <property type="project" value="TreeGrafter"/>
</dbReference>
<dbReference type="SUPFAM" id="SSF53474">
    <property type="entry name" value="alpha/beta-Hydrolases"/>
    <property type="match status" value="1"/>
</dbReference>
<dbReference type="InterPro" id="IPR002410">
    <property type="entry name" value="Peptidase_S33"/>
</dbReference>
<comment type="similarity">
    <text evidence="1">Belongs to the peptidase S33 family.</text>
</comment>
<dbReference type="PRINTS" id="PR00793">
    <property type="entry name" value="PROAMNOPTASE"/>
</dbReference>
<dbReference type="GO" id="GO:0008233">
    <property type="term" value="F:peptidase activity"/>
    <property type="evidence" value="ECO:0007669"/>
    <property type="project" value="InterPro"/>
</dbReference>
<dbReference type="InterPro" id="IPR050266">
    <property type="entry name" value="AB_hydrolase_sf"/>
</dbReference>
<evidence type="ECO:0000256" key="1">
    <source>
        <dbReference type="ARBA" id="ARBA00010088"/>
    </source>
</evidence>
<reference evidence="4" key="1">
    <citation type="journal article" date="2014" name="Int. J. Syst. Evol. Microbiol.">
        <title>Complete genome sequence of Corynebacterium casei LMG S-19264T (=DSM 44701T), isolated from a smear-ripened cheese.</title>
        <authorList>
            <consortium name="US DOE Joint Genome Institute (JGI-PGF)"/>
            <person name="Walter F."/>
            <person name="Albersmeier A."/>
            <person name="Kalinowski J."/>
            <person name="Ruckert C."/>
        </authorList>
    </citation>
    <scope>NUCLEOTIDE SEQUENCE</scope>
    <source>
        <strain evidence="4">JCM 31311</strain>
    </source>
</reference>
<dbReference type="InterPro" id="IPR000073">
    <property type="entry name" value="AB_hydrolase_1"/>
</dbReference>
<name>A0A918F7K9_9DEIO</name>
<dbReference type="Pfam" id="PF00561">
    <property type="entry name" value="Abhydrolase_1"/>
    <property type="match status" value="1"/>
</dbReference>
<comment type="caution">
    <text evidence="4">The sequence shown here is derived from an EMBL/GenBank/DDBJ whole genome shotgun (WGS) entry which is preliminary data.</text>
</comment>
<reference evidence="4" key="2">
    <citation type="submission" date="2020-09" db="EMBL/GenBank/DDBJ databases">
        <authorList>
            <person name="Sun Q."/>
            <person name="Ohkuma M."/>
        </authorList>
    </citation>
    <scope>NUCLEOTIDE SEQUENCE</scope>
    <source>
        <strain evidence="4">JCM 31311</strain>
    </source>
</reference>
<dbReference type="GO" id="GO:0006508">
    <property type="term" value="P:proteolysis"/>
    <property type="evidence" value="ECO:0007669"/>
    <property type="project" value="InterPro"/>
</dbReference>
<dbReference type="Gene3D" id="3.40.50.1820">
    <property type="entry name" value="alpha/beta hydrolase"/>
    <property type="match status" value="1"/>
</dbReference>
<organism evidence="4 5">
    <name type="scientific">Deinococcus ruber</name>
    <dbReference type="NCBI Taxonomy" id="1848197"/>
    <lineage>
        <taxon>Bacteria</taxon>
        <taxon>Thermotogati</taxon>
        <taxon>Deinococcota</taxon>
        <taxon>Deinococci</taxon>
        <taxon>Deinococcales</taxon>
        <taxon>Deinococcaceae</taxon>
        <taxon>Deinococcus</taxon>
    </lineage>
</organism>
<dbReference type="EMBL" id="BMQL01000009">
    <property type="protein sequence ID" value="GGR07916.1"/>
    <property type="molecule type" value="Genomic_DNA"/>
</dbReference>
<protein>
    <submittedName>
        <fullName evidence="4">Amino acid amidase</fullName>
    </submittedName>
</protein>
<dbReference type="PANTHER" id="PTHR43798">
    <property type="entry name" value="MONOACYLGLYCEROL LIPASE"/>
    <property type="match status" value="1"/>
</dbReference>